<reference evidence="2" key="1">
    <citation type="submission" date="2018-07" db="EMBL/GenBank/DDBJ databases">
        <authorList>
            <person name="Quirk P.G."/>
            <person name="Krulwich T.A."/>
        </authorList>
    </citation>
    <scope>NUCLEOTIDE SEQUENCE</scope>
</reference>
<dbReference type="EMBL" id="UIDG01000124">
    <property type="protein sequence ID" value="SUS05767.1"/>
    <property type="molecule type" value="Genomic_DNA"/>
</dbReference>
<name>A0A380TBG0_9ZZZZ</name>
<protein>
    <submittedName>
        <fullName evidence="2">Uncharacterized protein</fullName>
    </submittedName>
</protein>
<organism evidence="2">
    <name type="scientific">metagenome</name>
    <dbReference type="NCBI Taxonomy" id="256318"/>
    <lineage>
        <taxon>unclassified sequences</taxon>
        <taxon>metagenomes</taxon>
    </lineage>
</organism>
<dbReference type="AlphaFoldDB" id="A0A380TBG0"/>
<gene>
    <name evidence="2" type="ORF">DF3PB_210019</name>
</gene>
<evidence type="ECO:0000256" key="1">
    <source>
        <dbReference type="SAM" id="MobiDB-lite"/>
    </source>
</evidence>
<sequence length="166" mass="18008">MTSGVPKILPAKRCAVGPPLDHVSTPILNHWDGSNIGREGAIPAAFWAQPSQPDHRLVWASVHAFIRLLVCSLQSILVFLQLAIGPDHTYRAHAATGASIRVRCLAASRSGHDFQAFRKRAGDAIYNDSLAQTYQKKRAPEVPSPLIAGKRRQDATASAVRTPCRA</sequence>
<accession>A0A380TBG0</accession>
<proteinExistence type="predicted"/>
<evidence type="ECO:0000313" key="2">
    <source>
        <dbReference type="EMBL" id="SUS05767.1"/>
    </source>
</evidence>
<feature type="region of interest" description="Disordered" evidence="1">
    <location>
        <begin position="141"/>
        <end position="166"/>
    </location>
</feature>